<protein>
    <recommendedName>
        <fullName evidence="6">Iron dicitrate transport regulator FecR</fullName>
    </recommendedName>
</protein>
<dbReference type="GO" id="GO:0016989">
    <property type="term" value="F:sigma factor antagonist activity"/>
    <property type="evidence" value="ECO:0007669"/>
    <property type="project" value="TreeGrafter"/>
</dbReference>
<comment type="caution">
    <text evidence="4">The sequence shown here is derived from an EMBL/GenBank/DDBJ whole genome shotgun (WGS) entry which is preliminary data.</text>
</comment>
<evidence type="ECO:0000259" key="2">
    <source>
        <dbReference type="Pfam" id="PF04773"/>
    </source>
</evidence>
<dbReference type="Gene3D" id="2.60.120.1440">
    <property type="match status" value="1"/>
</dbReference>
<dbReference type="InterPro" id="IPR006860">
    <property type="entry name" value="FecR"/>
</dbReference>
<dbReference type="RefSeq" id="WP_039143903.1">
    <property type="nucleotide sequence ID" value="NZ_JSVC01000032.1"/>
</dbReference>
<proteinExistence type="predicted"/>
<keyword evidence="1" id="KW-0472">Membrane</keyword>
<dbReference type="Pfam" id="PF04773">
    <property type="entry name" value="FecR"/>
    <property type="match status" value="1"/>
</dbReference>
<keyword evidence="1" id="KW-1133">Transmembrane helix</keyword>
<keyword evidence="1" id="KW-0812">Transmembrane</keyword>
<dbReference type="PANTHER" id="PTHR30273">
    <property type="entry name" value="PERIPLASMIC SIGNAL SENSOR AND SIGMA FACTOR ACTIVATOR FECR-RELATED"/>
    <property type="match status" value="1"/>
</dbReference>
<evidence type="ECO:0000259" key="3">
    <source>
        <dbReference type="Pfam" id="PF16344"/>
    </source>
</evidence>
<evidence type="ECO:0008006" key="6">
    <source>
        <dbReference type="Google" id="ProtNLM"/>
    </source>
</evidence>
<dbReference type="PIRSF" id="PIRSF018266">
    <property type="entry name" value="FecR"/>
    <property type="match status" value="1"/>
</dbReference>
<evidence type="ECO:0000313" key="4">
    <source>
        <dbReference type="EMBL" id="KIC92697.1"/>
    </source>
</evidence>
<dbReference type="Gene3D" id="3.55.50.30">
    <property type="match status" value="1"/>
</dbReference>
<dbReference type="Pfam" id="PF16344">
    <property type="entry name" value="FecR_C"/>
    <property type="match status" value="1"/>
</dbReference>
<dbReference type="Proteomes" id="UP000031408">
    <property type="component" value="Unassembled WGS sequence"/>
</dbReference>
<dbReference type="InterPro" id="IPR012373">
    <property type="entry name" value="Ferrdict_sens_TM"/>
</dbReference>
<keyword evidence="5" id="KW-1185">Reference proteome</keyword>
<feature type="domain" description="FecR protein" evidence="2">
    <location>
        <begin position="168"/>
        <end position="261"/>
    </location>
</feature>
<name>A0A0C1KYB0_9BACT</name>
<evidence type="ECO:0000313" key="5">
    <source>
        <dbReference type="Proteomes" id="UP000031408"/>
    </source>
</evidence>
<dbReference type="PANTHER" id="PTHR30273:SF2">
    <property type="entry name" value="PROTEIN FECR"/>
    <property type="match status" value="1"/>
</dbReference>
<dbReference type="EMBL" id="JSVC01000032">
    <property type="protein sequence ID" value="KIC92697.1"/>
    <property type="molecule type" value="Genomic_DNA"/>
</dbReference>
<evidence type="ECO:0000256" key="1">
    <source>
        <dbReference type="SAM" id="Phobius"/>
    </source>
</evidence>
<gene>
    <name evidence="4" type="ORF">OI18_21500</name>
</gene>
<organism evidence="4 5">
    <name type="scientific">Flavihumibacter solisilvae</name>
    <dbReference type="NCBI Taxonomy" id="1349421"/>
    <lineage>
        <taxon>Bacteria</taxon>
        <taxon>Pseudomonadati</taxon>
        <taxon>Bacteroidota</taxon>
        <taxon>Chitinophagia</taxon>
        <taxon>Chitinophagales</taxon>
        <taxon>Chitinophagaceae</taxon>
        <taxon>Flavihumibacter</taxon>
    </lineage>
</organism>
<feature type="domain" description="Protein FecR C-terminal" evidence="3">
    <location>
        <begin position="305"/>
        <end position="372"/>
    </location>
</feature>
<dbReference type="OrthoDB" id="629393at2"/>
<feature type="transmembrane region" description="Helical" evidence="1">
    <location>
        <begin position="71"/>
        <end position="91"/>
    </location>
</feature>
<accession>A0A0C1KYB0</accession>
<dbReference type="STRING" id="1349421.OI18_21500"/>
<sequence length="380" mass="42547">MNQQEKIRVLAEKWLNGTITEEEKQEFEHWYNDHPEESLNWMSADSEDELKARMFSQIMDEPRINRLTRKFAIAASVLVIIGSASLFFYTYTSGKRKDSEPQIARTKIAPEKIEGVSLTLANGSTIPLEMVNTGPVASQGSAIIHKQPDGQLAYLHQNRESQEILFNTISVPKGSKVQSIRLSDGTIAWLNMESTMHFPVSFSGKQREVEITGEVYFEVSPDAARKFVVRTQTSSTEVLGTHFNVNTYGQPVVTLLEGKVKFAGNGSEQLLAPGQQARLLPGSKKIHLDKSPDLEAVMAWKSGLFKLNNANVPTIMEQLSRWYDIDVNMGPGLNDVRFSGMMERKKDLAAVLEILSLTREVRFEKNGKSLTVLANTRIAN</sequence>
<dbReference type="InterPro" id="IPR032508">
    <property type="entry name" value="FecR_C"/>
</dbReference>
<reference evidence="4 5" key="1">
    <citation type="submission" date="2014-11" db="EMBL/GenBank/DDBJ databases">
        <title>Genome sequence of Flavihumibacter solisilvae 3-3.</title>
        <authorList>
            <person name="Zhou G."/>
            <person name="Li M."/>
            <person name="Wang G."/>
        </authorList>
    </citation>
    <scope>NUCLEOTIDE SEQUENCE [LARGE SCALE GENOMIC DNA]</scope>
    <source>
        <strain evidence="4 5">3-3</strain>
    </source>
</reference>
<dbReference type="AlphaFoldDB" id="A0A0C1KYB0"/>